<gene>
    <name evidence="1" type="ORF">GCM10011358_33940</name>
</gene>
<dbReference type="SUPFAM" id="SSF56281">
    <property type="entry name" value="Metallo-hydrolase/oxidoreductase"/>
    <property type="match status" value="1"/>
</dbReference>
<evidence type="ECO:0000313" key="2">
    <source>
        <dbReference type="Proteomes" id="UP000617355"/>
    </source>
</evidence>
<dbReference type="PANTHER" id="PTHR33835">
    <property type="entry name" value="YALI0C07656P"/>
    <property type="match status" value="1"/>
</dbReference>
<dbReference type="RefSeq" id="WP_229738330.1">
    <property type="nucleotide sequence ID" value="NZ_BMGI01000006.1"/>
</dbReference>
<accession>A0ABQ1QWG2</accession>
<dbReference type="InterPro" id="IPR025638">
    <property type="entry name" value="DUF4336"/>
</dbReference>
<dbReference type="Pfam" id="PF14234">
    <property type="entry name" value="DUF4336"/>
    <property type="match status" value="1"/>
</dbReference>
<name>A0ABQ1QWG2_9RHOB</name>
<dbReference type="PANTHER" id="PTHR33835:SF1">
    <property type="entry name" value="METALLO-BETA-LACTAMASE DOMAIN-CONTAINING PROTEIN"/>
    <property type="match status" value="1"/>
</dbReference>
<comment type="caution">
    <text evidence="1">The sequence shown here is derived from an EMBL/GenBank/DDBJ whole genome shotgun (WGS) entry which is preliminary data.</text>
</comment>
<evidence type="ECO:0000313" key="1">
    <source>
        <dbReference type="EMBL" id="GGD47333.1"/>
    </source>
</evidence>
<sequence>MGTGYEPLDLPKPVAEDIWIVDGPAIRFYGMPFSTRATIVRLADGALWVHSPTRLTPALAERVEALGPVRHLVAPNWIHYACVADWQARFPEAEAWAAPGVAKRASKRGMTLHFDHQLTQDPPAGWAGEIDQMIVRGSEVHREAVFFHRASATLILTDLIENFEPRKLGFWMRLATRLGGIQAPRGSMPRDMRATFRDRAALREDVLRMIGWQPERVILAHGRWFERDGTAELERAFRWLL</sequence>
<keyword evidence="2" id="KW-1185">Reference proteome</keyword>
<dbReference type="EMBL" id="BMGI01000006">
    <property type="protein sequence ID" value="GGD47333.1"/>
    <property type="molecule type" value="Genomic_DNA"/>
</dbReference>
<proteinExistence type="predicted"/>
<organism evidence="1 2">
    <name type="scientific">Sinisalibacter lacisalsi</name>
    <dbReference type="NCBI Taxonomy" id="1526570"/>
    <lineage>
        <taxon>Bacteria</taxon>
        <taxon>Pseudomonadati</taxon>
        <taxon>Pseudomonadota</taxon>
        <taxon>Alphaproteobacteria</taxon>
        <taxon>Rhodobacterales</taxon>
        <taxon>Roseobacteraceae</taxon>
        <taxon>Sinisalibacter</taxon>
    </lineage>
</organism>
<protein>
    <recommendedName>
        <fullName evidence="3">DUF4336 domain-containing protein</fullName>
    </recommendedName>
</protein>
<reference evidence="2" key="1">
    <citation type="journal article" date="2019" name="Int. J. Syst. Evol. Microbiol.">
        <title>The Global Catalogue of Microorganisms (GCM) 10K type strain sequencing project: providing services to taxonomists for standard genome sequencing and annotation.</title>
        <authorList>
            <consortium name="The Broad Institute Genomics Platform"/>
            <consortium name="The Broad Institute Genome Sequencing Center for Infectious Disease"/>
            <person name="Wu L."/>
            <person name="Ma J."/>
        </authorList>
    </citation>
    <scope>NUCLEOTIDE SEQUENCE [LARGE SCALE GENOMIC DNA]</scope>
    <source>
        <strain evidence="2">CGMCC 1.12922</strain>
    </source>
</reference>
<dbReference type="Proteomes" id="UP000617355">
    <property type="component" value="Unassembled WGS sequence"/>
</dbReference>
<evidence type="ECO:0008006" key="3">
    <source>
        <dbReference type="Google" id="ProtNLM"/>
    </source>
</evidence>
<dbReference type="InterPro" id="IPR036866">
    <property type="entry name" value="RibonucZ/Hydroxyglut_hydro"/>
</dbReference>